<evidence type="ECO:0000313" key="2">
    <source>
        <dbReference type="EMBL" id="MDO7867985.1"/>
    </source>
</evidence>
<feature type="region of interest" description="Disordered" evidence="1">
    <location>
        <begin position="1"/>
        <end position="23"/>
    </location>
</feature>
<dbReference type="RefSeq" id="WP_305027364.1">
    <property type="nucleotide sequence ID" value="NZ_JAUQTA010000001.1"/>
</dbReference>
<keyword evidence="3" id="KW-1185">Reference proteome</keyword>
<accession>A0ABT9AZU0</accession>
<sequence>MTIHPIDDAGTSRDAPTRRERLEARRERDLVQLLETKDWLRGVHPVADFLDDAVRWTA</sequence>
<dbReference type="Proteomes" id="UP001233314">
    <property type="component" value="Unassembled WGS sequence"/>
</dbReference>
<name>A0ABT9AZU0_9ACTN</name>
<dbReference type="EMBL" id="JAUQTA010000001">
    <property type="protein sequence ID" value="MDO7867985.1"/>
    <property type="molecule type" value="Genomic_DNA"/>
</dbReference>
<proteinExistence type="predicted"/>
<evidence type="ECO:0000256" key="1">
    <source>
        <dbReference type="SAM" id="MobiDB-lite"/>
    </source>
</evidence>
<comment type="caution">
    <text evidence="2">The sequence shown here is derived from an EMBL/GenBank/DDBJ whole genome shotgun (WGS) entry which is preliminary data.</text>
</comment>
<reference evidence="2 3" key="1">
    <citation type="submission" date="2023-07" db="EMBL/GenBank/DDBJ databases">
        <title>Nocardioides sp. nov WY-20 isolated from soil.</title>
        <authorList>
            <person name="Liu B."/>
            <person name="Wan Y."/>
        </authorList>
    </citation>
    <scope>NUCLEOTIDE SEQUENCE [LARGE SCALE GENOMIC DNA]</scope>
    <source>
        <strain evidence="2 3">WY-20</strain>
    </source>
</reference>
<evidence type="ECO:0000313" key="3">
    <source>
        <dbReference type="Proteomes" id="UP001233314"/>
    </source>
</evidence>
<gene>
    <name evidence="2" type="ORF">Q5722_06350</name>
</gene>
<organism evidence="2 3">
    <name type="scientific">Nocardioides jiangxiensis</name>
    <dbReference type="NCBI Taxonomy" id="3064524"/>
    <lineage>
        <taxon>Bacteria</taxon>
        <taxon>Bacillati</taxon>
        <taxon>Actinomycetota</taxon>
        <taxon>Actinomycetes</taxon>
        <taxon>Propionibacteriales</taxon>
        <taxon>Nocardioidaceae</taxon>
        <taxon>Nocardioides</taxon>
    </lineage>
</organism>
<protein>
    <submittedName>
        <fullName evidence="2">Uncharacterized protein</fullName>
    </submittedName>
</protein>